<dbReference type="PANTHER" id="PTHR24121:SF21">
    <property type="entry name" value="ANKYRIN REPEAT FAMILY PROTEIN"/>
    <property type="match status" value="1"/>
</dbReference>
<evidence type="ECO:0000256" key="1">
    <source>
        <dbReference type="SAM" id="MobiDB-lite"/>
    </source>
</evidence>
<organism evidence="2 3">
    <name type="scientific">Tagetes erecta</name>
    <name type="common">African marigold</name>
    <dbReference type="NCBI Taxonomy" id="13708"/>
    <lineage>
        <taxon>Eukaryota</taxon>
        <taxon>Viridiplantae</taxon>
        <taxon>Streptophyta</taxon>
        <taxon>Embryophyta</taxon>
        <taxon>Tracheophyta</taxon>
        <taxon>Spermatophyta</taxon>
        <taxon>Magnoliopsida</taxon>
        <taxon>eudicotyledons</taxon>
        <taxon>Gunneridae</taxon>
        <taxon>Pentapetalae</taxon>
        <taxon>asterids</taxon>
        <taxon>campanulids</taxon>
        <taxon>Asterales</taxon>
        <taxon>Asteraceae</taxon>
        <taxon>Asteroideae</taxon>
        <taxon>Heliantheae alliance</taxon>
        <taxon>Tageteae</taxon>
        <taxon>Tagetes</taxon>
    </lineage>
</organism>
<dbReference type="AlphaFoldDB" id="A0AAD8NJH9"/>
<dbReference type="PANTHER" id="PTHR24121">
    <property type="entry name" value="NO MECHANORECEPTOR POTENTIAL C, ISOFORM D-RELATED"/>
    <property type="match status" value="1"/>
</dbReference>
<protein>
    <submittedName>
        <fullName evidence="2">Uncharacterized protein</fullName>
    </submittedName>
</protein>
<reference evidence="2" key="1">
    <citation type="journal article" date="2023" name="bioRxiv">
        <title>Improved chromosome-level genome assembly for marigold (Tagetes erecta).</title>
        <authorList>
            <person name="Jiang F."/>
            <person name="Yuan L."/>
            <person name="Wang S."/>
            <person name="Wang H."/>
            <person name="Xu D."/>
            <person name="Wang A."/>
            <person name="Fan W."/>
        </authorList>
    </citation>
    <scope>NUCLEOTIDE SEQUENCE</scope>
    <source>
        <strain evidence="2">WSJ</strain>
        <tissue evidence="2">Leaf</tissue>
    </source>
</reference>
<proteinExistence type="predicted"/>
<dbReference type="Proteomes" id="UP001229421">
    <property type="component" value="Unassembled WGS sequence"/>
</dbReference>
<dbReference type="EMBL" id="JAUHHV010000010">
    <property type="protein sequence ID" value="KAK1410521.1"/>
    <property type="molecule type" value="Genomic_DNA"/>
</dbReference>
<accession>A0AAD8NJH9</accession>
<dbReference type="InterPro" id="IPR036770">
    <property type="entry name" value="Ankyrin_rpt-contain_sf"/>
</dbReference>
<dbReference type="SUPFAM" id="SSF48403">
    <property type="entry name" value="Ankyrin repeat"/>
    <property type="match status" value="1"/>
</dbReference>
<gene>
    <name evidence="2" type="ORF">QVD17_37058</name>
</gene>
<keyword evidence="3" id="KW-1185">Reference proteome</keyword>
<feature type="region of interest" description="Disordered" evidence="1">
    <location>
        <begin position="1"/>
        <end position="21"/>
    </location>
</feature>
<sequence>MTKETVAHLTSIDEQTPLNHQHRIDNTKPVNIRRLKSNRRNLPNRSLIAAWQLKEKCTSNFVCVPLYEVSNKCDWKVAKAILDKDPELVRYSITQNGETALHVEAPVKTNKHVEKFVKNLVALMKEEDLEVVNDNSNTALYLAAAAGNIKTVRINSWSQGANDAIVCSCLVWKLTMKW</sequence>
<dbReference type="Gene3D" id="1.25.40.20">
    <property type="entry name" value="Ankyrin repeat-containing domain"/>
    <property type="match status" value="1"/>
</dbReference>
<comment type="caution">
    <text evidence="2">The sequence shown here is derived from an EMBL/GenBank/DDBJ whole genome shotgun (WGS) entry which is preliminary data.</text>
</comment>
<evidence type="ECO:0000313" key="2">
    <source>
        <dbReference type="EMBL" id="KAK1410521.1"/>
    </source>
</evidence>
<name>A0AAD8NJH9_TARER</name>
<evidence type="ECO:0000313" key="3">
    <source>
        <dbReference type="Proteomes" id="UP001229421"/>
    </source>
</evidence>